<dbReference type="EMBL" id="DSMG01000037">
    <property type="protein sequence ID" value="HDX30375.1"/>
    <property type="molecule type" value="Genomic_DNA"/>
</dbReference>
<feature type="domain" description="PI3K/PI4K catalytic" evidence="1">
    <location>
        <begin position="97"/>
        <end position="166"/>
    </location>
</feature>
<dbReference type="AlphaFoldDB" id="A0A7C1FR00"/>
<comment type="caution">
    <text evidence="2">The sequence shown here is derived from an EMBL/GenBank/DDBJ whole genome shotgun (WGS) entry which is preliminary data.</text>
</comment>
<name>A0A7C1FR00_9CHLR</name>
<reference evidence="2" key="1">
    <citation type="journal article" date="2020" name="mSystems">
        <title>Genome- and Community-Level Interaction Insights into Carbon Utilization and Element Cycling Functions of Hydrothermarchaeota in Hydrothermal Sediment.</title>
        <authorList>
            <person name="Zhou Z."/>
            <person name="Liu Y."/>
            <person name="Xu W."/>
            <person name="Pan J."/>
            <person name="Luo Z.H."/>
            <person name="Li M."/>
        </authorList>
    </citation>
    <scope>NUCLEOTIDE SEQUENCE [LARGE SCALE GENOMIC DNA]</scope>
    <source>
        <strain evidence="2">SpSt-289</strain>
    </source>
</reference>
<dbReference type="Pfam" id="PF00454">
    <property type="entry name" value="PI3_PI4_kinase"/>
    <property type="match status" value="1"/>
</dbReference>
<organism evidence="2">
    <name type="scientific">Caldilinea aerophila</name>
    <dbReference type="NCBI Taxonomy" id="133453"/>
    <lineage>
        <taxon>Bacteria</taxon>
        <taxon>Bacillati</taxon>
        <taxon>Chloroflexota</taxon>
        <taxon>Caldilineae</taxon>
        <taxon>Caldilineales</taxon>
        <taxon>Caldilineaceae</taxon>
        <taxon>Caldilinea</taxon>
    </lineage>
</organism>
<protein>
    <recommendedName>
        <fullName evidence="1">PI3K/PI4K catalytic domain-containing protein</fullName>
    </recommendedName>
</protein>
<sequence>MPIKLTEEQVLEVLLNGEMEEKGLLPYSSNHSFLVVVERNNLAFPAVYKPQRGETPLWDFEWGTLCKRETAAYEISRALGWNIVPPTVLRIGSRGLGSVQFFVEHDQEAHYFTVAHDARFADAFRRLALFDFVVNNADRKSGHCLIGTDGRVWGIDHGICFHAEYKLRTVIWEFSCEPIEENYLADLAALRSDLLNAGSLLMKRLDGFLSAAEFVAMRKRIDHLLRTRCYPSPLPHRRNYPWPPI</sequence>
<accession>A0A7C1FR00</accession>
<evidence type="ECO:0000313" key="2">
    <source>
        <dbReference type="EMBL" id="HDX30375.1"/>
    </source>
</evidence>
<gene>
    <name evidence="2" type="ORF">ENQ20_02650</name>
</gene>
<dbReference type="InterPro" id="IPR000403">
    <property type="entry name" value="PI3/4_kinase_cat_dom"/>
</dbReference>
<evidence type="ECO:0000259" key="1">
    <source>
        <dbReference type="Pfam" id="PF00454"/>
    </source>
</evidence>
<proteinExistence type="predicted"/>